<accession>A0A0B6Y005</accession>
<dbReference type="EMBL" id="HACG01002604">
    <property type="protein sequence ID" value="CEK49469.1"/>
    <property type="molecule type" value="Transcribed_RNA"/>
</dbReference>
<name>A0A0B6Y005_9EUPU</name>
<feature type="non-terminal residue" evidence="1">
    <location>
        <position position="1"/>
    </location>
</feature>
<sequence length="163" mass="18185">QTSESDENDSVTESPKLELIDDTSSTLQCKDVMQTVTRQVKYCLKSEDVCQDKFQQLSCNVTHQSKVTDTNSSISFCPSSFDFHSDSTPNSDLITTKKEFMYSISDTEANVLEHVPETSKSLDHSQNIEQHGDETPEVILSQSSNNVVNISSIADESQVEYNC</sequence>
<proteinExistence type="predicted"/>
<evidence type="ECO:0000313" key="1">
    <source>
        <dbReference type="EMBL" id="CEK49469.1"/>
    </source>
</evidence>
<organism evidence="1">
    <name type="scientific">Arion vulgaris</name>
    <dbReference type="NCBI Taxonomy" id="1028688"/>
    <lineage>
        <taxon>Eukaryota</taxon>
        <taxon>Metazoa</taxon>
        <taxon>Spiralia</taxon>
        <taxon>Lophotrochozoa</taxon>
        <taxon>Mollusca</taxon>
        <taxon>Gastropoda</taxon>
        <taxon>Heterobranchia</taxon>
        <taxon>Euthyneura</taxon>
        <taxon>Panpulmonata</taxon>
        <taxon>Eupulmonata</taxon>
        <taxon>Stylommatophora</taxon>
        <taxon>Helicina</taxon>
        <taxon>Arionoidea</taxon>
        <taxon>Arionidae</taxon>
        <taxon>Arion</taxon>
    </lineage>
</organism>
<dbReference type="AlphaFoldDB" id="A0A0B6Y005"/>
<reference evidence="1" key="1">
    <citation type="submission" date="2014-12" db="EMBL/GenBank/DDBJ databases">
        <title>Insight into the proteome of Arion vulgaris.</title>
        <authorList>
            <person name="Aradska J."/>
            <person name="Bulat T."/>
            <person name="Smidak R."/>
            <person name="Sarate P."/>
            <person name="Gangsoo J."/>
            <person name="Sialana F."/>
            <person name="Bilban M."/>
            <person name="Lubec G."/>
        </authorList>
    </citation>
    <scope>NUCLEOTIDE SEQUENCE</scope>
    <source>
        <tissue evidence="1">Skin</tissue>
    </source>
</reference>
<protein>
    <submittedName>
        <fullName evidence="1">Uncharacterized protein</fullName>
    </submittedName>
</protein>
<feature type="non-terminal residue" evidence="1">
    <location>
        <position position="163"/>
    </location>
</feature>
<gene>
    <name evidence="1" type="primary">ORF7859</name>
</gene>